<proteinExistence type="predicted"/>
<organism evidence="2 3">
    <name type="scientific">Lactuca saligna</name>
    <name type="common">Willowleaf lettuce</name>
    <dbReference type="NCBI Taxonomy" id="75948"/>
    <lineage>
        <taxon>Eukaryota</taxon>
        <taxon>Viridiplantae</taxon>
        <taxon>Streptophyta</taxon>
        <taxon>Embryophyta</taxon>
        <taxon>Tracheophyta</taxon>
        <taxon>Spermatophyta</taxon>
        <taxon>Magnoliopsida</taxon>
        <taxon>eudicotyledons</taxon>
        <taxon>Gunneridae</taxon>
        <taxon>Pentapetalae</taxon>
        <taxon>asterids</taxon>
        <taxon>campanulids</taxon>
        <taxon>Asterales</taxon>
        <taxon>Asteraceae</taxon>
        <taxon>Cichorioideae</taxon>
        <taxon>Cichorieae</taxon>
        <taxon>Lactucinae</taxon>
        <taxon>Lactuca</taxon>
    </lineage>
</organism>
<reference evidence="2" key="1">
    <citation type="submission" date="2023-04" db="EMBL/GenBank/DDBJ databases">
        <authorList>
            <person name="Vijverberg K."/>
            <person name="Xiong W."/>
            <person name="Schranz E."/>
        </authorList>
    </citation>
    <scope>NUCLEOTIDE SEQUENCE</scope>
</reference>
<accession>A0AA35UTS8</accession>
<evidence type="ECO:0000313" key="3">
    <source>
        <dbReference type="Proteomes" id="UP001177003"/>
    </source>
</evidence>
<evidence type="ECO:0000313" key="2">
    <source>
        <dbReference type="EMBL" id="CAI9264911.1"/>
    </source>
</evidence>
<name>A0AA35UTS8_LACSI</name>
<feature type="region of interest" description="Disordered" evidence="1">
    <location>
        <begin position="30"/>
        <end position="121"/>
    </location>
</feature>
<sequence>MLKLVDPKNPLLVQYFTSIDFVVSIGVLPPKRDEGSSKASKVTKKKKQVEKPPTVKKDVMKETNPSILEILKRTKKPAKKPIDSPVKKLVQEPTIISTEQTHVDSSNVLSSQKGGKKIRKP</sequence>
<feature type="compositionally biased region" description="Polar residues" evidence="1">
    <location>
        <begin position="94"/>
        <end position="113"/>
    </location>
</feature>
<protein>
    <submittedName>
        <fullName evidence="2">Uncharacterized protein</fullName>
    </submittedName>
</protein>
<keyword evidence="3" id="KW-1185">Reference proteome</keyword>
<dbReference type="AlphaFoldDB" id="A0AA35UTS8"/>
<evidence type="ECO:0000256" key="1">
    <source>
        <dbReference type="SAM" id="MobiDB-lite"/>
    </source>
</evidence>
<gene>
    <name evidence="2" type="ORF">LSALG_LOCUS5543</name>
</gene>
<dbReference type="Proteomes" id="UP001177003">
    <property type="component" value="Chromosome 0"/>
</dbReference>
<dbReference type="EMBL" id="OX465086">
    <property type="protein sequence ID" value="CAI9264911.1"/>
    <property type="molecule type" value="Genomic_DNA"/>
</dbReference>
<feature type="compositionally biased region" description="Basic and acidic residues" evidence="1">
    <location>
        <begin position="80"/>
        <end position="90"/>
    </location>
</feature>
<feature type="compositionally biased region" description="Basic and acidic residues" evidence="1">
    <location>
        <begin position="49"/>
        <end position="61"/>
    </location>
</feature>